<keyword evidence="2" id="KW-0472">Membrane</keyword>
<dbReference type="Proteomes" id="UP000001542">
    <property type="component" value="Unassembled WGS sequence"/>
</dbReference>
<keyword evidence="2" id="KW-0812">Transmembrane</keyword>
<feature type="compositionally biased region" description="Basic and acidic residues" evidence="1">
    <location>
        <begin position="1443"/>
        <end position="1458"/>
    </location>
</feature>
<dbReference type="EMBL" id="DS113533">
    <property type="protein sequence ID" value="EAY02550.1"/>
    <property type="molecule type" value="Genomic_DNA"/>
</dbReference>
<evidence type="ECO:0000313" key="4">
    <source>
        <dbReference type="Proteomes" id="UP000001542"/>
    </source>
</evidence>
<feature type="region of interest" description="Disordered" evidence="1">
    <location>
        <begin position="1443"/>
        <end position="1473"/>
    </location>
</feature>
<reference evidence="3" key="2">
    <citation type="journal article" date="2007" name="Science">
        <title>Draft genome sequence of the sexually transmitted pathogen Trichomonas vaginalis.</title>
        <authorList>
            <person name="Carlton J.M."/>
            <person name="Hirt R.P."/>
            <person name="Silva J.C."/>
            <person name="Delcher A.L."/>
            <person name="Schatz M."/>
            <person name="Zhao Q."/>
            <person name="Wortman J.R."/>
            <person name="Bidwell S.L."/>
            <person name="Alsmark U.C.M."/>
            <person name="Besteiro S."/>
            <person name="Sicheritz-Ponten T."/>
            <person name="Noel C.J."/>
            <person name="Dacks J.B."/>
            <person name="Foster P.G."/>
            <person name="Simillion C."/>
            <person name="Van de Peer Y."/>
            <person name="Miranda-Saavedra D."/>
            <person name="Barton G.J."/>
            <person name="Westrop G.D."/>
            <person name="Mueller S."/>
            <person name="Dessi D."/>
            <person name="Fiori P.L."/>
            <person name="Ren Q."/>
            <person name="Paulsen I."/>
            <person name="Zhang H."/>
            <person name="Bastida-Corcuera F.D."/>
            <person name="Simoes-Barbosa A."/>
            <person name="Brown M.T."/>
            <person name="Hayes R.D."/>
            <person name="Mukherjee M."/>
            <person name="Okumura C.Y."/>
            <person name="Schneider R."/>
            <person name="Smith A.J."/>
            <person name="Vanacova S."/>
            <person name="Villalvazo M."/>
            <person name="Haas B.J."/>
            <person name="Pertea M."/>
            <person name="Feldblyum T.V."/>
            <person name="Utterback T.R."/>
            <person name="Shu C.L."/>
            <person name="Osoegawa K."/>
            <person name="de Jong P.J."/>
            <person name="Hrdy I."/>
            <person name="Horvathova L."/>
            <person name="Zubacova Z."/>
            <person name="Dolezal P."/>
            <person name="Malik S.B."/>
            <person name="Logsdon J.M. Jr."/>
            <person name="Henze K."/>
            <person name="Gupta A."/>
            <person name="Wang C.C."/>
            <person name="Dunne R.L."/>
            <person name="Upcroft J.A."/>
            <person name="Upcroft P."/>
            <person name="White O."/>
            <person name="Salzberg S.L."/>
            <person name="Tang P."/>
            <person name="Chiu C.-H."/>
            <person name="Lee Y.-S."/>
            <person name="Embley T.M."/>
            <person name="Coombs G.H."/>
            <person name="Mottram J.C."/>
            <person name="Tachezy J."/>
            <person name="Fraser-Liggett C.M."/>
            <person name="Johnson P.J."/>
        </authorList>
    </citation>
    <scope>NUCLEOTIDE SEQUENCE [LARGE SCALE GENOMIC DNA]</scope>
    <source>
        <strain evidence="3">G3</strain>
    </source>
</reference>
<evidence type="ECO:0000313" key="3">
    <source>
        <dbReference type="EMBL" id="EAY02550.1"/>
    </source>
</evidence>
<proteinExistence type="predicted"/>
<dbReference type="InParanoid" id="A2EXU6"/>
<accession>A2EXU6</accession>
<dbReference type="VEuPathDB" id="TrichDB:TVAG_494990"/>
<evidence type="ECO:0008006" key="5">
    <source>
        <dbReference type="Google" id="ProtNLM"/>
    </source>
</evidence>
<dbReference type="RefSeq" id="XP_001314789.1">
    <property type="nucleotide sequence ID" value="XM_001314755.1"/>
</dbReference>
<keyword evidence="4" id="KW-1185">Reference proteome</keyword>
<gene>
    <name evidence="3" type="ORF">TVAG_494990</name>
</gene>
<organism evidence="3 4">
    <name type="scientific">Trichomonas vaginalis (strain ATCC PRA-98 / G3)</name>
    <dbReference type="NCBI Taxonomy" id="412133"/>
    <lineage>
        <taxon>Eukaryota</taxon>
        <taxon>Metamonada</taxon>
        <taxon>Parabasalia</taxon>
        <taxon>Trichomonadida</taxon>
        <taxon>Trichomonadidae</taxon>
        <taxon>Trichomonas</taxon>
    </lineage>
</organism>
<dbReference type="VEuPathDB" id="TrichDB:TVAGG3_0654030"/>
<reference evidence="3" key="1">
    <citation type="submission" date="2006-10" db="EMBL/GenBank/DDBJ databases">
        <authorList>
            <person name="Amadeo P."/>
            <person name="Zhao Q."/>
            <person name="Wortman J."/>
            <person name="Fraser-Liggett C."/>
            <person name="Carlton J."/>
        </authorList>
    </citation>
    <scope>NUCLEOTIDE SEQUENCE</scope>
    <source>
        <strain evidence="3">G3</strain>
    </source>
</reference>
<name>A2EXU6_TRIV3</name>
<feature type="transmembrane region" description="Helical" evidence="2">
    <location>
        <begin position="1486"/>
        <end position="1507"/>
    </location>
</feature>
<sequence length="1567" mass="175367">MLPFLLSTRILTIGKLSTERALFDLKIGESSSESDAISITNEQKGFIYCFKSTTEPTDDTCQITGLTATASAIPTSGNELTITYTISSQKSSIENFKFGVSAMINIPPTDGTNKNNVYRIDQTKQYLIYNPDSTTRDRIIFDFGNSPEENQKFPTNYECSTSDGTTAIDPFRAGSFTDVDNSIIGVSYFWEGLSVSSDNSVTLVTKVKLVEGIPITAIVDGAVDKGSTKQVTITPQYLKSQTNYYLYYSTTGDGSYSQVTEPYTYTSSTTFDYTTAQLQKSTTYYFYLSEKTGDTSNTIGIASVTIKVKPSVEIPEQANNKFYKSQTLTISDIKIYGDGQTTLEMSLTGDTTKVTNTYNLADTNGEKTDIPFVKALTDYSGEIILTAKVSNDDGETSKTFTFYVYDDPTATCATDPENTYTYSSSDETTSITIKCTIADEIITTGKYTYQLGTFSETTEQTYSENKIEITKTIKDFGIKYDKNGHTFSITITNDNTKPVTVTSSEMKFHIKNKPKLSSYSGSIIGTPTSSTTIKFIYSDIDDGKDLYLHYNDKHTVELIRQTAPKLTSNGTAEQEYSFGYTFTQDTTKDYKFWLSTTSDTSSVADDDAYKSGFLYLTFTSRSLSEVTCETTKTIYSNTDTTIRITCDTHDQYVTKGKYNVTLNANSKKDQEYTETPFNIDLTISEFSLVYKDGGYPLTLEMINENNEQLTISSQLNFNIMNKPSIESPTDQIVGESGQTKIITFKIKDFDDSKKLYLHYKEKNVQDSPTTTYETPFTSNGSQDAQDFQFSYIFPAEPLDKNYEFWFSTIQNFKNGESDVFDSNHHPLRLIGRTKPTVTCNSNKDTYSDTETITVTCSYEDVIKGGKYKYTFNGKESSETSYENTNTFPIEISTSGISYSKDGYPLAITVTNSNGEELQVTGTLTYYIVHQPTILSYSGTTLGTPGLQKAAVTFTIKDNDDHKILYMYYKERDVQGATITKLPGNFESNGGNKQTYSPTITFPSPAGTKVYLFWLSRFDTSDTTDIVKSNDYELTLRSKDQITTTIAWPTEQYYTNNDQITIDLGTNSKCTFDLVKDDGSNESITVPENQRTYKYTVTDLGYQSNKPYTLTIQNLKDSDEMEIQTTSTLTFTFYYRTKPKITSSSIEPPYLTDQKSFTLKTTVEDKDEGKVLKLKLKIGTNEIQISDTFTYSTQDNNKDWTIDFTSLNLGEGTHHLEFYLISDDCPEETCSATSDNVRRSNVVDDKSFDIVDPISFTITSEKDKSYQSSNPNGIPIQGRITGSGTITFTAVDNDEHITVEGTVSEVSSTEKEFTATVKYPNTITYGKKTVTIQAADTHQQTSTQKFSFWIKNVPTISDIVYTPNAVKPGDKFKISCKVTDQDIAKGKKLNLFIYDSENKKYEKIAVDQSDKTLTSKEYQFNTEGEKQFKLILTEKDTEPTDADIVKEEPLTVKVDKPESGKSTPEPTTDPEDLKAKENAAKKKKTTIIVVIVVICIVLLIIVAIVVILKMKKSSNKDSSSFSISDDIHFNNNETILDEARPTHNVTMQNPLFLTTNNVESDELFNDGE</sequence>
<evidence type="ECO:0000256" key="1">
    <source>
        <dbReference type="SAM" id="MobiDB-lite"/>
    </source>
</evidence>
<keyword evidence="2" id="KW-1133">Transmembrane helix</keyword>
<dbReference type="KEGG" id="tva:4760390"/>
<dbReference type="STRING" id="5722.A2EXU6"/>
<protein>
    <recommendedName>
        <fullName evidence="5">Bap-like</fullName>
    </recommendedName>
</protein>
<evidence type="ECO:0000256" key="2">
    <source>
        <dbReference type="SAM" id="Phobius"/>
    </source>
</evidence>